<dbReference type="EMBL" id="MGKY01000011">
    <property type="protein sequence ID" value="OGN33801.1"/>
    <property type="molecule type" value="Genomic_DNA"/>
</dbReference>
<reference evidence="1 2" key="1">
    <citation type="journal article" date="2016" name="Nat. Commun.">
        <title>Thousands of microbial genomes shed light on interconnected biogeochemical processes in an aquifer system.</title>
        <authorList>
            <person name="Anantharaman K."/>
            <person name="Brown C.T."/>
            <person name="Hug L.A."/>
            <person name="Sharon I."/>
            <person name="Castelle C.J."/>
            <person name="Probst A.J."/>
            <person name="Thomas B.C."/>
            <person name="Singh A."/>
            <person name="Wilkins M.J."/>
            <person name="Karaoz U."/>
            <person name="Brodie E.L."/>
            <person name="Williams K.H."/>
            <person name="Hubbard S.S."/>
            <person name="Banfield J.F."/>
        </authorList>
    </citation>
    <scope>NUCLEOTIDE SEQUENCE [LARGE SCALE GENOMIC DNA]</scope>
</reference>
<organism evidence="1 2">
    <name type="scientific">Candidatus Yanofskybacteria bacterium RIFCSPLOWO2_12_FULL_43_11b</name>
    <dbReference type="NCBI Taxonomy" id="1802710"/>
    <lineage>
        <taxon>Bacteria</taxon>
        <taxon>Candidatus Yanofskyibacteriota</taxon>
    </lineage>
</organism>
<protein>
    <submittedName>
        <fullName evidence="1">Uncharacterized protein</fullName>
    </submittedName>
</protein>
<dbReference type="Proteomes" id="UP000177745">
    <property type="component" value="Unassembled WGS sequence"/>
</dbReference>
<name>A0A1F8H895_9BACT</name>
<gene>
    <name evidence="1" type="ORF">A3G51_04055</name>
</gene>
<accession>A0A1F8H895</accession>
<dbReference type="AlphaFoldDB" id="A0A1F8H895"/>
<proteinExistence type="predicted"/>
<sequence>MWDEANKKRRKVTDLEERPAGAWAWFCQAPREKKFLSSRFLFTKIEDPRLRSNRDWNKNILVPRSQLP</sequence>
<comment type="caution">
    <text evidence="1">The sequence shown here is derived from an EMBL/GenBank/DDBJ whole genome shotgun (WGS) entry which is preliminary data.</text>
</comment>
<evidence type="ECO:0000313" key="1">
    <source>
        <dbReference type="EMBL" id="OGN33801.1"/>
    </source>
</evidence>
<evidence type="ECO:0000313" key="2">
    <source>
        <dbReference type="Proteomes" id="UP000177745"/>
    </source>
</evidence>